<proteinExistence type="predicted"/>
<dbReference type="GO" id="GO:0006099">
    <property type="term" value="P:tricarboxylic acid cycle"/>
    <property type="evidence" value="ECO:0007669"/>
    <property type="project" value="InterPro"/>
</dbReference>
<dbReference type="AlphaFoldDB" id="A0AAE3DC18"/>
<evidence type="ECO:0000313" key="3">
    <source>
        <dbReference type="Proteomes" id="UP001198220"/>
    </source>
</evidence>
<dbReference type="EMBL" id="JAJEPS010000017">
    <property type="protein sequence ID" value="MCC2127267.1"/>
    <property type="molecule type" value="Genomic_DNA"/>
</dbReference>
<evidence type="ECO:0000313" key="2">
    <source>
        <dbReference type="EMBL" id="MCC2127267.1"/>
    </source>
</evidence>
<evidence type="ECO:0000259" key="1">
    <source>
        <dbReference type="Pfam" id="PF10415"/>
    </source>
</evidence>
<protein>
    <recommendedName>
        <fullName evidence="1">Fumarase C C-terminal domain-containing protein</fullName>
    </recommendedName>
</protein>
<dbReference type="Proteomes" id="UP001198220">
    <property type="component" value="Unassembled WGS sequence"/>
</dbReference>
<sequence>MKSNRTVRELVLEEHLMTAAELEQVLDPYAMTETTEDMKQAM</sequence>
<dbReference type="Gene3D" id="1.10.40.30">
    <property type="entry name" value="Fumarase/aspartase (C-terminal domain)"/>
    <property type="match status" value="1"/>
</dbReference>
<gene>
    <name evidence="2" type="ORF">LKD36_13930</name>
</gene>
<organism evidence="2 3">
    <name type="scientific">Hominiventricola filiformis</name>
    <dbReference type="NCBI Taxonomy" id="2885352"/>
    <lineage>
        <taxon>Bacteria</taxon>
        <taxon>Bacillati</taxon>
        <taxon>Bacillota</taxon>
        <taxon>Clostridia</taxon>
        <taxon>Lachnospirales</taxon>
        <taxon>Lachnospiraceae</taxon>
        <taxon>Hominiventricola</taxon>
    </lineage>
</organism>
<feature type="domain" description="Fumarase C C-terminal" evidence="1">
    <location>
        <begin position="1"/>
        <end position="33"/>
    </location>
</feature>
<comment type="caution">
    <text evidence="2">The sequence shown here is derived from an EMBL/GenBank/DDBJ whole genome shotgun (WGS) entry which is preliminary data.</text>
</comment>
<dbReference type="RefSeq" id="WP_308459959.1">
    <property type="nucleotide sequence ID" value="NZ_JAJEPS010000017.1"/>
</dbReference>
<dbReference type="GO" id="GO:0016829">
    <property type="term" value="F:lyase activity"/>
    <property type="evidence" value="ECO:0007669"/>
    <property type="project" value="InterPro"/>
</dbReference>
<dbReference type="InterPro" id="IPR018951">
    <property type="entry name" value="Fumarase_C_C"/>
</dbReference>
<dbReference type="Pfam" id="PF10415">
    <property type="entry name" value="FumaraseC_C"/>
    <property type="match status" value="1"/>
</dbReference>
<name>A0AAE3DC18_9FIRM</name>
<keyword evidence="3" id="KW-1185">Reference proteome</keyword>
<accession>A0AAE3DC18</accession>
<reference evidence="2 3" key="1">
    <citation type="submission" date="2021-10" db="EMBL/GenBank/DDBJ databases">
        <title>Anaerobic single-cell dispensing facilitates the cultivation of human gut bacteria.</title>
        <authorList>
            <person name="Afrizal A."/>
        </authorList>
    </citation>
    <scope>NUCLEOTIDE SEQUENCE [LARGE SCALE GENOMIC DNA]</scope>
    <source>
        <strain evidence="2 3">CLA-AA-H276</strain>
    </source>
</reference>